<evidence type="ECO:0000313" key="1">
    <source>
        <dbReference type="EMBL" id="MBI3014951.1"/>
    </source>
</evidence>
<dbReference type="EMBL" id="JACPSX010000148">
    <property type="protein sequence ID" value="MBI3014951.1"/>
    <property type="molecule type" value="Genomic_DNA"/>
</dbReference>
<evidence type="ECO:0000313" key="2">
    <source>
        <dbReference type="Proteomes" id="UP000741360"/>
    </source>
</evidence>
<dbReference type="AlphaFoldDB" id="A0A932M1L1"/>
<reference evidence="1" key="1">
    <citation type="submission" date="2020-07" db="EMBL/GenBank/DDBJ databases">
        <title>Huge and variable diversity of episymbiotic CPR bacteria and DPANN archaea in groundwater ecosystems.</title>
        <authorList>
            <person name="He C.Y."/>
            <person name="Keren R."/>
            <person name="Whittaker M."/>
            <person name="Farag I.F."/>
            <person name="Doudna J."/>
            <person name="Cate J.H.D."/>
            <person name="Banfield J.F."/>
        </authorList>
    </citation>
    <scope>NUCLEOTIDE SEQUENCE</scope>
    <source>
        <strain evidence="1">NC_groundwater_717_Ag_S-0.2um_59_8</strain>
    </source>
</reference>
<feature type="non-terminal residue" evidence="1">
    <location>
        <position position="57"/>
    </location>
</feature>
<organism evidence="1 2">
    <name type="scientific">Tectimicrobiota bacterium</name>
    <dbReference type="NCBI Taxonomy" id="2528274"/>
    <lineage>
        <taxon>Bacteria</taxon>
        <taxon>Pseudomonadati</taxon>
        <taxon>Nitrospinota/Tectimicrobiota group</taxon>
        <taxon>Candidatus Tectimicrobiota</taxon>
    </lineage>
</organism>
<comment type="caution">
    <text evidence="1">The sequence shown here is derived from an EMBL/GenBank/DDBJ whole genome shotgun (WGS) entry which is preliminary data.</text>
</comment>
<name>A0A932M1L1_UNCTE</name>
<accession>A0A932M1L1</accession>
<sequence>MVNGTTKIRSIEALDPVKYEIFRHRIFNILEEGRIAMRMVSGSPVVVEGGETLCSFY</sequence>
<protein>
    <submittedName>
        <fullName evidence="1">Uncharacterized protein</fullName>
    </submittedName>
</protein>
<gene>
    <name evidence="1" type="ORF">HYY65_07835</name>
</gene>
<dbReference type="Proteomes" id="UP000741360">
    <property type="component" value="Unassembled WGS sequence"/>
</dbReference>
<proteinExistence type="predicted"/>